<dbReference type="Gene3D" id="3.40.50.2300">
    <property type="match status" value="2"/>
</dbReference>
<dbReference type="PANTHER" id="PTHR30036:SF7">
    <property type="entry name" value="ABC TRANSPORTER PERIPLASMIC-BINDING PROTEIN YPHF"/>
    <property type="match status" value="1"/>
</dbReference>
<dbReference type="InterPro" id="IPR025997">
    <property type="entry name" value="SBP_2_dom"/>
</dbReference>
<evidence type="ECO:0000256" key="2">
    <source>
        <dbReference type="ARBA" id="ARBA00007639"/>
    </source>
</evidence>
<evidence type="ECO:0000259" key="3">
    <source>
        <dbReference type="Pfam" id="PF13407"/>
    </source>
</evidence>
<proteinExistence type="inferred from homology"/>
<evidence type="ECO:0000313" key="5">
    <source>
        <dbReference type="Proteomes" id="UP000183063"/>
    </source>
</evidence>
<dbReference type="GO" id="GO:0030288">
    <property type="term" value="C:outer membrane-bounded periplasmic space"/>
    <property type="evidence" value="ECO:0007669"/>
    <property type="project" value="TreeGrafter"/>
</dbReference>
<dbReference type="PANTHER" id="PTHR30036">
    <property type="entry name" value="D-XYLOSE-BINDING PERIPLASMIC PROTEIN"/>
    <property type="match status" value="1"/>
</dbReference>
<evidence type="ECO:0000256" key="1">
    <source>
        <dbReference type="ARBA" id="ARBA00004418"/>
    </source>
</evidence>
<dbReference type="InterPro" id="IPR028082">
    <property type="entry name" value="Peripla_BP_I"/>
</dbReference>
<dbReference type="AlphaFoldDB" id="A0A1K0K8C2"/>
<sequence>MISCVAGIFRPSDDAYYDQRNATMKSLARLALSAAIPLLFAQASLAEGLAGAPAPFDKGGVKIALISYISAGDFFQAYQAGAEAQAKALDIDLRVFPGRQDAAEQREQVLQAINLGVSALVIDHGLPESLADVAQQALDTGIKVVAFDVNLNNPKIPQVEQSDHELAQLALDQAVKDNGASFNAAYVYVAGFAPLDRRNEVWDKFKSQNSGVVEKTRFGVVNDTTATSTADQAKAALNANPDATVVFAPYDEFARGVKLAANDLGIAGKLKIYSADVSTADIQEITEEGSPWVATVATNPAVVGAVSVRAAALQVAGQVVPPQIVVKPTLLTQESLRAAGVKTIEELAQKIPAFSTSDAATASWIPDKLF</sequence>
<organism evidence="4 5">
    <name type="scientific">Rhizobium tibeticum</name>
    <dbReference type="NCBI Taxonomy" id="501024"/>
    <lineage>
        <taxon>Bacteria</taxon>
        <taxon>Pseudomonadati</taxon>
        <taxon>Pseudomonadota</taxon>
        <taxon>Alphaproteobacteria</taxon>
        <taxon>Hyphomicrobiales</taxon>
        <taxon>Rhizobiaceae</taxon>
        <taxon>Rhizobium/Agrobacterium group</taxon>
        <taxon>Rhizobium</taxon>
    </lineage>
</organism>
<dbReference type="Proteomes" id="UP000183063">
    <property type="component" value="Unassembled WGS sequence"/>
</dbReference>
<dbReference type="GO" id="GO:0030246">
    <property type="term" value="F:carbohydrate binding"/>
    <property type="evidence" value="ECO:0007669"/>
    <property type="project" value="TreeGrafter"/>
</dbReference>
<feature type="domain" description="Periplasmic binding protein" evidence="3">
    <location>
        <begin position="63"/>
        <end position="318"/>
    </location>
</feature>
<reference evidence="5" key="1">
    <citation type="submission" date="2016-10" db="EMBL/GenBank/DDBJ databases">
        <authorList>
            <person name="Wibberg D."/>
        </authorList>
    </citation>
    <scope>NUCLEOTIDE SEQUENCE [LARGE SCALE GENOMIC DNA]</scope>
</reference>
<dbReference type="STRING" id="501024.RTCCBAU85039_6062"/>
<dbReference type="EMBL" id="FNXB01000054">
    <property type="protein sequence ID" value="SEI19034.1"/>
    <property type="molecule type" value="Genomic_DNA"/>
</dbReference>
<dbReference type="SUPFAM" id="SSF53822">
    <property type="entry name" value="Periplasmic binding protein-like I"/>
    <property type="match status" value="1"/>
</dbReference>
<comment type="similarity">
    <text evidence="2">Belongs to the bacterial solute-binding protein 2 family.</text>
</comment>
<accession>A0A1K0K8C2</accession>
<name>A0A1K0K8C2_9HYPH</name>
<dbReference type="InterPro" id="IPR050555">
    <property type="entry name" value="Bact_Solute-Bind_Prot2"/>
</dbReference>
<protein>
    <submittedName>
        <fullName evidence="4">D-ribose transporter subunit RbsB</fullName>
    </submittedName>
</protein>
<dbReference type="Pfam" id="PF13407">
    <property type="entry name" value="Peripla_BP_4"/>
    <property type="match status" value="1"/>
</dbReference>
<gene>
    <name evidence="4" type="ORF">RTCCBAU85039_6062</name>
</gene>
<comment type="subcellular location">
    <subcellularLocation>
        <location evidence="1">Periplasm</location>
    </subcellularLocation>
</comment>
<evidence type="ECO:0000313" key="4">
    <source>
        <dbReference type="EMBL" id="SEI19034.1"/>
    </source>
</evidence>